<reference evidence="1 2" key="1">
    <citation type="journal article" date="2021" name="Elife">
        <title>Chloroplast acquisition without the gene transfer in kleptoplastic sea slugs, Plakobranchus ocellatus.</title>
        <authorList>
            <person name="Maeda T."/>
            <person name="Takahashi S."/>
            <person name="Yoshida T."/>
            <person name="Shimamura S."/>
            <person name="Takaki Y."/>
            <person name="Nagai Y."/>
            <person name="Toyoda A."/>
            <person name="Suzuki Y."/>
            <person name="Arimoto A."/>
            <person name="Ishii H."/>
            <person name="Satoh N."/>
            <person name="Nishiyama T."/>
            <person name="Hasebe M."/>
            <person name="Maruyama T."/>
            <person name="Minagawa J."/>
            <person name="Obokata J."/>
            <person name="Shigenobu S."/>
        </authorList>
    </citation>
    <scope>NUCLEOTIDE SEQUENCE [LARGE SCALE GENOMIC DNA]</scope>
</reference>
<protein>
    <submittedName>
        <fullName evidence="1">Uncharacterized protein</fullName>
    </submittedName>
</protein>
<evidence type="ECO:0000313" key="2">
    <source>
        <dbReference type="Proteomes" id="UP000735302"/>
    </source>
</evidence>
<proteinExistence type="predicted"/>
<evidence type="ECO:0000313" key="1">
    <source>
        <dbReference type="EMBL" id="GFO17216.1"/>
    </source>
</evidence>
<dbReference type="EMBL" id="BLXT01004740">
    <property type="protein sequence ID" value="GFO17216.1"/>
    <property type="molecule type" value="Genomic_DNA"/>
</dbReference>
<sequence>MPPYLNVGAGAWSLELPEKHPQDVCCRAHCDPVSRPKEIAQGFGYPYRGSVVGYLPAFGQNHVELCPFVPRIDNTVMVGFVYSQSTTT</sequence>
<gene>
    <name evidence="1" type="ORF">PoB_004372100</name>
</gene>
<dbReference type="AlphaFoldDB" id="A0AAV4B1F6"/>
<comment type="caution">
    <text evidence="1">The sequence shown here is derived from an EMBL/GenBank/DDBJ whole genome shotgun (WGS) entry which is preliminary data.</text>
</comment>
<name>A0AAV4B1F6_9GAST</name>
<dbReference type="Proteomes" id="UP000735302">
    <property type="component" value="Unassembled WGS sequence"/>
</dbReference>
<keyword evidence="2" id="KW-1185">Reference proteome</keyword>
<accession>A0AAV4B1F6</accession>
<organism evidence="1 2">
    <name type="scientific">Plakobranchus ocellatus</name>
    <dbReference type="NCBI Taxonomy" id="259542"/>
    <lineage>
        <taxon>Eukaryota</taxon>
        <taxon>Metazoa</taxon>
        <taxon>Spiralia</taxon>
        <taxon>Lophotrochozoa</taxon>
        <taxon>Mollusca</taxon>
        <taxon>Gastropoda</taxon>
        <taxon>Heterobranchia</taxon>
        <taxon>Euthyneura</taxon>
        <taxon>Panpulmonata</taxon>
        <taxon>Sacoglossa</taxon>
        <taxon>Placobranchoidea</taxon>
        <taxon>Plakobranchidae</taxon>
        <taxon>Plakobranchus</taxon>
    </lineage>
</organism>